<dbReference type="SUPFAM" id="SSF52047">
    <property type="entry name" value="RNI-like"/>
    <property type="match status" value="2"/>
</dbReference>
<dbReference type="GeneID" id="14867123"/>
<protein>
    <submittedName>
        <fullName evidence="1">Uncharacterized protein</fullName>
    </submittedName>
</protein>
<accession>F4Q8Q4</accession>
<dbReference type="RefSeq" id="XP_004351793.1">
    <property type="nucleotide sequence ID" value="XM_004351741.1"/>
</dbReference>
<dbReference type="Proteomes" id="UP000007797">
    <property type="component" value="Unassembled WGS sequence"/>
</dbReference>
<dbReference type="Pfam" id="PF05725">
    <property type="entry name" value="FNIP"/>
    <property type="match status" value="1"/>
</dbReference>
<dbReference type="InterPro" id="IPR008615">
    <property type="entry name" value="FNIP"/>
</dbReference>
<dbReference type="InterPro" id="IPR032675">
    <property type="entry name" value="LRR_dom_sf"/>
</dbReference>
<dbReference type="OrthoDB" id="550575at2759"/>
<dbReference type="KEGG" id="dfa:DFA_09896"/>
<dbReference type="Gene3D" id="3.80.10.10">
    <property type="entry name" value="Ribonuclease Inhibitor"/>
    <property type="match status" value="1"/>
</dbReference>
<name>F4Q8Q4_CACFS</name>
<evidence type="ECO:0000313" key="1">
    <source>
        <dbReference type="EMBL" id="EGG15073.1"/>
    </source>
</evidence>
<dbReference type="EMBL" id="GL883026">
    <property type="protein sequence ID" value="EGG15073.1"/>
    <property type="molecule type" value="Genomic_DNA"/>
</dbReference>
<keyword evidence="2" id="KW-1185">Reference proteome</keyword>
<reference evidence="2" key="1">
    <citation type="journal article" date="2011" name="Genome Res.">
        <title>Phylogeny-wide analysis of social amoeba genomes highlights ancient origins for complex intercellular communication.</title>
        <authorList>
            <person name="Heidel A.J."/>
            <person name="Lawal H.M."/>
            <person name="Felder M."/>
            <person name="Schilde C."/>
            <person name="Helps N.R."/>
            <person name="Tunggal B."/>
            <person name="Rivero F."/>
            <person name="John U."/>
            <person name="Schleicher M."/>
            <person name="Eichinger L."/>
            <person name="Platzer M."/>
            <person name="Noegel A.A."/>
            <person name="Schaap P."/>
            <person name="Gloeckner G."/>
        </authorList>
    </citation>
    <scope>NUCLEOTIDE SEQUENCE [LARGE SCALE GENOMIC DNA]</scope>
    <source>
        <strain evidence="2">SH3</strain>
    </source>
</reference>
<proteinExistence type="predicted"/>
<organism evidence="1 2">
    <name type="scientific">Cavenderia fasciculata</name>
    <name type="common">Slime mold</name>
    <name type="synonym">Dictyostelium fasciculatum</name>
    <dbReference type="NCBI Taxonomy" id="261658"/>
    <lineage>
        <taxon>Eukaryota</taxon>
        <taxon>Amoebozoa</taxon>
        <taxon>Evosea</taxon>
        <taxon>Eumycetozoa</taxon>
        <taxon>Dictyostelia</taxon>
        <taxon>Acytosteliales</taxon>
        <taxon>Cavenderiaceae</taxon>
        <taxon>Cavenderia</taxon>
    </lineage>
</organism>
<sequence length="972" mass="110253">MVCKQWFKLVQPHITIYSTYFGDLNISHKEEDKESIEKCYGKDRDYISTFIYKHTKEYNTDDHLLDLLRHTTTNLESMILYTNNQQLRSLNNFHTLKLEWDVSSWIEIVWMVSYNYHHLFDKILLLSSTKNQTNVAASKLAKQHWNQLCNSIATHQSMKMLILDGGGFNDLSEELASPFAKMLIENKSIQSLSMEAPSLNTPSLFDALSTNQNIRQLEICLTGPIHLYEQNYKLVSDMLARNTSITHFRLTRGVSISYNMFHVGVLASKSLLILDAQLRLGTLNTILKNIATIKLGFGQSLENQTFYDASRVFEHSDLSKTKNIRMQDINNKCYLTDNHLPNRIILKIIGYIGDNVDLVCLFFTCKRFFIDIRGQYSSSLAFDLSSYIKEFAHARPTINPITEQVINTSLYLQSFKQWFNNSLSNQLYITSLPSSSSSSNNNNNDSVIEKVVVAIPEKEIVKHLSRYIKEGIPKNTQSLSIYPLEKVWPNQDDDEEEEEEEDEDIPFQSIPTELLPKGLVRLSLDNVFKIDQGQLPDTLTELTLSNFEGLKCLPRSLKVLNSSSMINQTIVDLGMLGLVNTCLHTIDLRCDVIGLGNPNIFPNTLTSLTISVEEIPSPLPTHEYLFPPTLTNLGLLVDSTERFKLNLENLVQLNKLSISSQCTTLESSDILPPTTSGNLKILTPNINCYLMPSFYVGVEKLYISAQYIVNLPPGTLSSLKRLTLYGCHAPIPSHVFSSQVLESVELFFGVNSTGLLEQGCFPPSLTRLYMYRYRGPIEPAFVPSTLRKLSIDNYDGATKDIGYLDRLDKLVWFGTSNTNPVPLFAQTIKSVKYSFVNGYTLPTLIPKLVETFSYWGAGDKDNIISSIQFNGKHLNPNQSLLLPNSLVRLNISSSAKDIRLDRIILKSNVQEIRFDIVGVDFLLKIRRIGNGHVLLLEGASLMGGFYNLNNNNPLYFKFDHNDNRNIRISSSR</sequence>
<gene>
    <name evidence="1" type="ORF">DFA_09896</name>
</gene>
<evidence type="ECO:0000313" key="2">
    <source>
        <dbReference type="Proteomes" id="UP000007797"/>
    </source>
</evidence>
<dbReference type="AlphaFoldDB" id="F4Q8Q4"/>